<dbReference type="SMART" id="SM00248">
    <property type="entry name" value="ANK"/>
    <property type="match status" value="4"/>
</dbReference>
<name>A0AAD5DJ24_9CHLO</name>
<evidence type="ECO:0000313" key="3">
    <source>
        <dbReference type="EMBL" id="KAI7837866.1"/>
    </source>
</evidence>
<dbReference type="PANTHER" id="PTHR24189:SF70">
    <property type="entry name" value="M-PHASE PHOSPHOPROTEIN 8"/>
    <property type="match status" value="1"/>
</dbReference>
<dbReference type="GO" id="GO:0005737">
    <property type="term" value="C:cytoplasm"/>
    <property type="evidence" value="ECO:0007669"/>
    <property type="project" value="TreeGrafter"/>
</dbReference>
<dbReference type="InterPro" id="IPR050745">
    <property type="entry name" value="Multifunctional_regulatory"/>
</dbReference>
<keyword evidence="1" id="KW-0677">Repeat</keyword>
<dbReference type="AlphaFoldDB" id="A0AAD5DJ24"/>
<dbReference type="GO" id="GO:0005634">
    <property type="term" value="C:nucleus"/>
    <property type="evidence" value="ECO:0007669"/>
    <property type="project" value="TreeGrafter"/>
</dbReference>
<evidence type="ECO:0000313" key="4">
    <source>
        <dbReference type="Proteomes" id="UP001205105"/>
    </source>
</evidence>
<organism evidence="3 4">
    <name type="scientific">Chlorella ohadii</name>
    <dbReference type="NCBI Taxonomy" id="2649997"/>
    <lineage>
        <taxon>Eukaryota</taxon>
        <taxon>Viridiplantae</taxon>
        <taxon>Chlorophyta</taxon>
        <taxon>core chlorophytes</taxon>
        <taxon>Trebouxiophyceae</taxon>
        <taxon>Chlorellales</taxon>
        <taxon>Chlorellaceae</taxon>
        <taxon>Chlorella clade</taxon>
        <taxon>Chlorella</taxon>
    </lineage>
</organism>
<protein>
    <submittedName>
        <fullName evidence="3">Uncharacterized protein</fullName>
    </submittedName>
</protein>
<dbReference type="InterPro" id="IPR002110">
    <property type="entry name" value="Ankyrin_rpt"/>
</dbReference>
<proteinExistence type="predicted"/>
<keyword evidence="4" id="KW-1185">Reference proteome</keyword>
<dbReference type="Proteomes" id="UP001205105">
    <property type="component" value="Unassembled WGS sequence"/>
</dbReference>
<dbReference type="InterPro" id="IPR036770">
    <property type="entry name" value="Ankyrin_rpt-contain_sf"/>
</dbReference>
<comment type="caution">
    <text evidence="3">The sequence shown here is derived from an EMBL/GenBank/DDBJ whole genome shotgun (WGS) entry which is preliminary data.</text>
</comment>
<evidence type="ECO:0000256" key="1">
    <source>
        <dbReference type="ARBA" id="ARBA00022737"/>
    </source>
</evidence>
<dbReference type="PANTHER" id="PTHR24189">
    <property type="entry name" value="MYOTROPHIN"/>
    <property type="match status" value="1"/>
</dbReference>
<evidence type="ECO:0000256" key="2">
    <source>
        <dbReference type="ARBA" id="ARBA00023043"/>
    </source>
</evidence>
<dbReference type="SUPFAM" id="SSF48403">
    <property type="entry name" value="Ankyrin repeat"/>
    <property type="match status" value="1"/>
</dbReference>
<sequence length="555" mass="58243">MQTRSKAACPPPGALFDALLGRSLEDGQRLPTVARLLQGPHSELQLEGPGGLTILHAAALGGADAAVLPLLAAAGAPLNQPLSSKAWGVRGSQERAFLESHGIQRRSDGVFLSLQRGMTPLAAASRQGAVARTPMLEAGNLEAVRSLLQLGAEPEAGSHNTTALTAALALARQTAATGQGTAHAIVALLMRAGADCLRPVELDESLLEQARGDWPTVTHLLGLLEERRAAGQLQLGSGFGAMQLLMGAATYCHAPLVRHAVTALEQHFAEGFEDVAAGGMYEALCRFFYDRDGTAEVPQADRLAALSALLASSLSSQQPGYSGLFGCLLGKVASVPWGAALVPALHAAGVPPTLDALCTAVQQLDVQCLEALLACGCPAVDAGDPNGCHHLRRGILGMTWSNPTFHLLSRAQGISACHNPAELDTAVRVLELLLSAGYQPAPYRNVCLPHHLDSPHGRFGEAARIATLDPFDFYQAGPEEGQVDYRLMHIVKGGSWSPATHRLWPPKFKAALRTCLLAGQRPASPDSEACGLGALPPGVLLHIFHLAALPMTPWL</sequence>
<gene>
    <name evidence="3" type="ORF">COHA_008353</name>
</gene>
<dbReference type="EMBL" id="JADXDR010000142">
    <property type="protein sequence ID" value="KAI7837866.1"/>
    <property type="molecule type" value="Genomic_DNA"/>
</dbReference>
<dbReference type="Gene3D" id="1.25.40.20">
    <property type="entry name" value="Ankyrin repeat-containing domain"/>
    <property type="match status" value="1"/>
</dbReference>
<reference evidence="3" key="1">
    <citation type="submission" date="2020-11" db="EMBL/GenBank/DDBJ databases">
        <title>Chlorella ohadii genome sequencing and assembly.</title>
        <authorList>
            <person name="Murik O."/>
            <person name="Treves H."/>
            <person name="Kedem I."/>
            <person name="Shotland Y."/>
            <person name="Kaplan A."/>
        </authorList>
    </citation>
    <scope>NUCLEOTIDE SEQUENCE</scope>
    <source>
        <strain evidence="3">1</strain>
    </source>
</reference>
<keyword evidence="2" id="KW-0040">ANK repeat</keyword>
<accession>A0AAD5DJ24</accession>